<keyword evidence="6" id="KW-1185">Reference proteome</keyword>
<feature type="compositionally biased region" description="Basic and acidic residues" evidence="1">
    <location>
        <begin position="578"/>
        <end position="596"/>
    </location>
</feature>
<evidence type="ECO:0000259" key="4">
    <source>
        <dbReference type="PROSITE" id="PS51767"/>
    </source>
</evidence>
<comment type="caution">
    <text evidence="5">The sequence shown here is derived from an EMBL/GenBank/DDBJ whole genome shotgun (WGS) entry which is preliminary data.</text>
</comment>
<keyword evidence="3" id="KW-0732">Signal</keyword>
<keyword evidence="2" id="KW-0812">Transmembrane</keyword>
<evidence type="ECO:0000256" key="3">
    <source>
        <dbReference type="SAM" id="SignalP"/>
    </source>
</evidence>
<gene>
    <name evidence="5" type="ORF">OHK93_008491</name>
</gene>
<protein>
    <recommendedName>
        <fullName evidence="4">Peptidase A1 domain-containing protein</fullName>
    </recommendedName>
</protein>
<organism evidence="5 6">
    <name type="scientific">Ramalina farinacea</name>
    <dbReference type="NCBI Taxonomy" id="258253"/>
    <lineage>
        <taxon>Eukaryota</taxon>
        <taxon>Fungi</taxon>
        <taxon>Dikarya</taxon>
        <taxon>Ascomycota</taxon>
        <taxon>Pezizomycotina</taxon>
        <taxon>Lecanoromycetes</taxon>
        <taxon>OSLEUM clade</taxon>
        <taxon>Lecanoromycetidae</taxon>
        <taxon>Lecanorales</taxon>
        <taxon>Lecanorineae</taxon>
        <taxon>Ramalinaceae</taxon>
        <taxon>Ramalina</taxon>
    </lineage>
</organism>
<dbReference type="Proteomes" id="UP001161017">
    <property type="component" value="Unassembled WGS sequence"/>
</dbReference>
<evidence type="ECO:0000313" key="6">
    <source>
        <dbReference type="Proteomes" id="UP001161017"/>
    </source>
</evidence>
<dbReference type="InterPro" id="IPR033121">
    <property type="entry name" value="PEPTIDASE_A1"/>
</dbReference>
<keyword evidence="2" id="KW-1133">Transmembrane helix</keyword>
<keyword evidence="2" id="KW-0472">Membrane</keyword>
<proteinExistence type="predicted"/>
<evidence type="ECO:0000256" key="2">
    <source>
        <dbReference type="SAM" id="Phobius"/>
    </source>
</evidence>
<feature type="compositionally biased region" description="Polar residues" evidence="1">
    <location>
        <begin position="543"/>
        <end position="554"/>
    </location>
</feature>
<feature type="transmembrane region" description="Helical" evidence="2">
    <location>
        <begin position="497"/>
        <end position="520"/>
    </location>
</feature>
<feature type="domain" description="Peptidase A1" evidence="4">
    <location>
        <begin position="41"/>
        <end position="431"/>
    </location>
</feature>
<feature type="region of interest" description="Disordered" evidence="1">
    <location>
        <begin position="531"/>
        <end position="554"/>
    </location>
</feature>
<feature type="chain" id="PRO_5041397765" description="Peptidase A1 domain-containing protein" evidence="3">
    <location>
        <begin position="23"/>
        <end position="603"/>
    </location>
</feature>
<accession>A0AA43TV52</accession>
<dbReference type="AlphaFoldDB" id="A0AA43TV52"/>
<name>A0AA43TV52_9LECA</name>
<evidence type="ECO:0000256" key="1">
    <source>
        <dbReference type="SAM" id="MobiDB-lite"/>
    </source>
</evidence>
<dbReference type="SUPFAM" id="SSF50630">
    <property type="entry name" value="Acid proteases"/>
    <property type="match status" value="1"/>
</dbReference>
<feature type="signal peptide" evidence="3">
    <location>
        <begin position="1"/>
        <end position="22"/>
    </location>
</feature>
<dbReference type="PROSITE" id="PS51767">
    <property type="entry name" value="PEPTIDASE_A1"/>
    <property type="match status" value="1"/>
</dbReference>
<evidence type="ECO:0000313" key="5">
    <source>
        <dbReference type="EMBL" id="MDI1489213.1"/>
    </source>
</evidence>
<sequence length="603" mass="64966">MAQIPFVFLIFLSLFALSDQQAAPLQIRQSDAIYGPDGPWHAVRVELGSPPQKIDLLPGGTFQSQILTNYACQDQSSLPCGRAGLFQLEESSSLNNGNISYGYINPANGLMPPNSAWTSGALMFRTGNASSVTDTLAIGAGASTQNVTVNDFDIFMWSNIQVLYPDGSHYPLQIGQLALGNVSPNQSFNLGDGTSFNATLVPNYLKQQNVIGSSSYGLHYGSAPLGLDLSLWFGGYDRSRVLAPVSAQSYANDPSTRFFIDLLDVGIGVAEGRSPLVDTPWQGLLASGNDTLSDSRQSSIQVLINPSAPYLNLPNSTCNAIAQHLPVTYNAKYGLYFWNVDDPQYATIVNSPAYLNFSFPLNGGLNNFTINVPFQLLNLTLEAPLIAKPTQYFPCQPPQDPANQTYSLGRVFLQAAFVGVNWDEGTQWYLAQAPGPGVSSNPDYRPITSSSGFVPNMDSWADTWSKTWKVLPEATSMQPIAPTISPPSSSDGPSGGLVAGIAIGAICAVGAALAVGWLLYRRRQQATKAKELTYLPDPDKRGQSQQSPEQSLTYSSAGYAPHELIDERSAVGPSELSGSERYEMQHRSLHPHELAGSREGVAF</sequence>
<reference evidence="5" key="1">
    <citation type="journal article" date="2023" name="Genome Biol. Evol.">
        <title>First Whole Genome Sequence and Flow Cytometry Genome Size Data for the Lichen-Forming Fungus Ramalina farinacea (Ascomycota).</title>
        <authorList>
            <person name="Llewellyn T."/>
            <person name="Mian S."/>
            <person name="Hill R."/>
            <person name="Leitch I.J."/>
            <person name="Gaya E."/>
        </authorList>
    </citation>
    <scope>NUCLEOTIDE SEQUENCE</scope>
    <source>
        <strain evidence="5">LIQ254RAFAR</strain>
    </source>
</reference>
<feature type="region of interest" description="Disordered" evidence="1">
    <location>
        <begin position="569"/>
        <end position="603"/>
    </location>
</feature>
<dbReference type="InterPro" id="IPR021109">
    <property type="entry name" value="Peptidase_aspartic_dom_sf"/>
</dbReference>
<dbReference type="Gene3D" id="2.40.70.10">
    <property type="entry name" value="Acid Proteases"/>
    <property type="match status" value="1"/>
</dbReference>
<dbReference type="EMBL" id="JAPUFD010000009">
    <property type="protein sequence ID" value="MDI1489213.1"/>
    <property type="molecule type" value="Genomic_DNA"/>
</dbReference>